<dbReference type="EMBL" id="DMNG01000251">
    <property type="protein sequence ID" value="HAN25717.1"/>
    <property type="molecule type" value="Genomic_DNA"/>
</dbReference>
<dbReference type="AlphaFoldDB" id="A0A3C1KGB2"/>
<evidence type="ECO:0000313" key="2">
    <source>
        <dbReference type="Proteomes" id="UP000257479"/>
    </source>
</evidence>
<organism evidence="1 2">
    <name type="scientific">Microbacterium ginsengisoli</name>
    <dbReference type="NCBI Taxonomy" id="400772"/>
    <lineage>
        <taxon>Bacteria</taxon>
        <taxon>Bacillati</taxon>
        <taxon>Actinomycetota</taxon>
        <taxon>Actinomycetes</taxon>
        <taxon>Micrococcales</taxon>
        <taxon>Microbacteriaceae</taxon>
        <taxon>Microbacterium</taxon>
    </lineage>
</organism>
<proteinExistence type="predicted"/>
<reference evidence="1 2" key="1">
    <citation type="journal article" date="2018" name="Nat. Biotechnol.">
        <title>A standardized bacterial taxonomy based on genome phylogeny substantially revises the tree of life.</title>
        <authorList>
            <person name="Parks D.H."/>
            <person name="Chuvochina M."/>
            <person name="Waite D.W."/>
            <person name="Rinke C."/>
            <person name="Skarshewski A."/>
            <person name="Chaumeil P.A."/>
            <person name="Hugenholtz P."/>
        </authorList>
    </citation>
    <scope>NUCLEOTIDE SEQUENCE [LARGE SCALE GENOMIC DNA]</scope>
    <source>
        <strain evidence="1">UBA9152</strain>
    </source>
</reference>
<protein>
    <submittedName>
        <fullName evidence="1">Uncharacterized protein</fullName>
    </submittedName>
</protein>
<sequence>MGETSGLPHTVRPRHPSPRLYRKQFDLMRALPLRHLRVAAAVIVLSATVGLAACTGPATSATSSSSAAPSAHLVHLVDVDGKPLPGTTGRGWGDDVFASPVESDTTFSHPFSVPSGAASAATFISPRGGEWTTSRWDASGWLGIATDGVLLPNVKISGLTTAGSGDPSGTEAVARRGGDYSLGIAFLDAGGRVIEADFASVTLAPADNPSDATWTWVAPAS</sequence>
<name>A0A3C1KGB2_9MICO</name>
<comment type="caution">
    <text evidence="1">The sequence shown here is derived from an EMBL/GenBank/DDBJ whole genome shotgun (WGS) entry which is preliminary data.</text>
</comment>
<evidence type="ECO:0000313" key="1">
    <source>
        <dbReference type="EMBL" id="HAN25717.1"/>
    </source>
</evidence>
<dbReference type="Proteomes" id="UP000257479">
    <property type="component" value="Unassembled WGS sequence"/>
</dbReference>
<accession>A0A3C1KGB2</accession>
<gene>
    <name evidence="1" type="ORF">DCP95_14295</name>
</gene>